<dbReference type="PANTHER" id="PTHR39185:SF1">
    <property type="entry name" value="SWARMING MOTILITY PROTEIN SWRD"/>
    <property type="match status" value="1"/>
</dbReference>
<gene>
    <name evidence="1" type="ordered locus">AciPR4_1122</name>
</gene>
<dbReference type="HOGENOM" id="CLU_173020_0_0_0"/>
<dbReference type="PANTHER" id="PTHR39185">
    <property type="entry name" value="SWARMING MOTILITY PROTEIN SWRD"/>
    <property type="match status" value="1"/>
</dbReference>
<sequence length="82" mass="9097">MIELTRLNGQPISVNCDLMRYAESTPDTTITLVTGEKLVVLESREDLTQRVKQYRASILHEAWPSAASAVSALQTFRASSTE</sequence>
<keyword evidence="2" id="KW-1185">Reference proteome</keyword>
<keyword evidence="1" id="KW-0969">Cilium</keyword>
<reference evidence="1 2" key="1">
    <citation type="journal article" date="2012" name="Stand. Genomic Sci.">
        <title>Complete genome sequence of Terriglobus saanensis type strain SP1PR4(T), an Acidobacteria from tundra soil.</title>
        <authorList>
            <person name="Rawat S.R."/>
            <person name="Mannisto M.K."/>
            <person name="Starovoytov V."/>
            <person name="Goodwin L."/>
            <person name="Nolan M."/>
            <person name="Hauser L."/>
            <person name="Land M."/>
            <person name="Davenport K.W."/>
            <person name="Woyke T."/>
            <person name="Haggblom M.M."/>
        </authorList>
    </citation>
    <scope>NUCLEOTIDE SEQUENCE</scope>
    <source>
        <strain evidence="2">ATCC BAA-1853 / DSM 23119 / SP1PR4</strain>
    </source>
</reference>
<dbReference type="eggNOG" id="COG1582">
    <property type="taxonomic scope" value="Bacteria"/>
</dbReference>
<dbReference type="Pfam" id="PF06289">
    <property type="entry name" value="FlbD"/>
    <property type="match status" value="1"/>
</dbReference>
<dbReference type="Proteomes" id="UP000006844">
    <property type="component" value="Chromosome"/>
</dbReference>
<organism evidence="1 2">
    <name type="scientific">Terriglobus saanensis (strain ATCC BAA-1853 / DSM 23119 / SP1PR4)</name>
    <dbReference type="NCBI Taxonomy" id="401053"/>
    <lineage>
        <taxon>Bacteria</taxon>
        <taxon>Pseudomonadati</taxon>
        <taxon>Acidobacteriota</taxon>
        <taxon>Terriglobia</taxon>
        <taxon>Terriglobales</taxon>
        <taxon>Acidobacteriaceae</taxon>
        <taxon>Terriglobus</taxon>
    </lineage>
</organism>
<keyword evidence="1" id="KW-0282">Flagellum</keyword>
<dbReference type="OrthoDB" id="9799862at2"/>
<dbReference type="AlphaFoldDB" id="E8UXK6"/>
<keyword evidence="1" id="KW-0966">Cell projection</keyword>
<accession>E8UXK6</accession>
<dbReference type="EMBL" id="CP002467">
    <property type="protein sequence ID" value="ADV81950.1"/>
    <property type="molecule type" value="Genomic_DNA"/>
</dbReference>
<evidence type="ECO:0000313" key="2">
    <source>
        <dbReference type="Proteomes" id="UP000006844"/>
    </source>
</evidence>
<dbReference type="RefSeq" id="WP_013567683.1">
    <property type="nucleotide sequence ID" value="NC_014963.1"/>
</dbReference>
<dbReference type="InterPro" id="IPR009384">
    <property type="entry name" value="SwrD-like"/>
</dbReference>
<proteinExistence type="predicted"/>
<protein>
    <submittedName>
        <fullName evidence="1">Flagellar FlbD family protein</fullName>
    </submittedName>
</protein>
<name>E8UXK6_TERSS</name>
<dbReference type="STRING" id="401053.AciPR4_1122"/>
<evidence type="ECO:0000313" key="1">
    <source>
        <dbReference type="EMBL" id="ADV81950.1"/>
    </source>
</evidence>
<dbReference type="KEGG" id="tsa:AciPR4_1122"/>